<evidence type="ECO:0000259" key="2">
    <source>
        <dbReference type="Pfam" id="PF04187"/>
    </source>
</evidence>
<keyword evidence="1" id="KW-0732">Signal</keyword>
<keyword evidence="4" id="KW-1185">Reference proteome</keyword>
<proteinExistence type="predicted"/>
<dbReference type="OrthoDB" id="1680202at2"/>
<dbReference type="RefSeq" id="WP_034678621.1">
    <property type="nucleotide sequence ID" value="NZ_FPAP01000003.1"/>
</dbReference>
<feature type="chain" id="PRO_5001800398" description="Haem-binding uptake Tiki superfamily ChaN domain-containing protein" evidence="1">
    <location>
        <begin position="18"/>
        <end position="290"/>
    </location>
</feature>
<evidence type="ECO:0000313" key="4">
    <source>
        <dbReference type="Proteomes" id="UP000028713"/>
    </source>
</evidence>
<dbReference type="AlphaFoldDB" id="A0A085Z109"/>
<feature type="signal peptide" evidence="1">
    <location>
        <begin position="1"/>
        <end position="17"/>
    </location>
</feature>
<dbReference type="STRING" id="236814.IX39_17155"/>
<protein>
    <recommendedName>
        <fullName evidence="2">Haem-binding uptake Tiki superfamily ChaN domain-containing protein</fullName>
    </recommendedName>
</protein>
<comment type="caution">
    <text evidence="3">The sequence shown here is derived from an EMBL/GenBank/DDBJ whole genome shotgun (WGS) entry which is preliminary data.</text>
</comment>
<sequence>MKNILIAILVLSFSAFKAQNFKPYQFYNQKGKAVKTEKMIKQLADYDVVFFGELHNNSIVHWLQLKVTEALYEKKNKQITLGAEMFERDNQIQLNKYLAGKIEAKNLKDSVRLWNNYTTDYKPLVDFAKDKNLNFIATNIPRRYASQTAKEGLESLNKLSEKEKSYIAQLPINVTLDTPGYQEMKKMMGDHAEGTKVMNFISAQATKDATMAESILKNLQPGKTFIHYNGNFHSKEFGGIYWYIKQKNPNLKMAVISVFESENSELKVPEKDYIPTDFNLIVPADMTKTY</sequence>
<dbReference type="Proteomes" id="UP000028713">
    <property type="component" value="Unassembled WGS sequence"/>
</dbReference>
<feature type="domain" description="Haem-binding uptake Tiki superfamily ChaN" evidence="2">
    <location>
        <begin position="39"/>
        <end position="244"/>
    </location>
</feature>
<dbReference type="CDD" id="cd14727">
    <property type="entry name" value="ChanN-like"/>
    <property type="match status" value="1"/>
</dbReference>
<dbReference type="eggNOG" id="COG3016">
    <property type="taxonomic scope" value="Bacteria"/>
</dbReference>
<dbReference type="EMBL" id="JPRP01000003">
    <property type="protein sequence ID" value="KFE98122.1"/>
    <property type="molecule type" value="Genomic_DNA"/>
</dbReference>
<accession>A0A085Z109</accession>
<reference evidence="3 4" key="1">
    <citation type="submission" date="2014-07" db="EMBL/GenBank/DDBJ databases">
        <title>Genome of Chryseobacterium formosense LMG 24722.</title>
        <authorList>
            <person name="Pipes S.E."/>
            <person name="Stropko S.J."/>
            <person name="Newman J.D."/>
        </authorList>
    </citation>
    <scope>NUCLEOTIDE SEQUENCE [LARGE SCALE GENOMIC DNA]</scope>
    <source>
        <strain evidence="3 4">LMG 24722</strain>
    </source>
</reference>
<name>A0A085Z109_9FLAO</name>
<gene>
    <name evidence="3" type="ORF">IX39_17155</name>
</gene>
<dbReference type="InterPro" id="IPR007314">
    <property type="entry name" value="Cofac_haem-bd_dom"/>
</dbReference>
<organism evidence="3 4">
    <name type="scientific">Chryseobacterium formosense</name>
    <dbReference type="NCBI Taxonomy" id="236814"/>
    <lineage>
        <taxon>Bacteria</taxon>
        <taxon>Pseudomonadati</taxon>
        <taxon>Bacteroidota</taxon>
        <taxon>Flavobacteriia</taxon>
        <taxon>Flavobacteriales</taxon>
        <taxon>Weeksellaceae</taxon>
        <taxon>Chryseobacterium group</taxon>
        <taxon>Chryseobacterium</taxon>
    </lineage>
</organism>
<dbReference type="SUPFAM" id="SSF159501">
    <property type="entry name" value="EreA/ChaN-like"/>
    <property type="match status" value="1"/>
</dbReference>
<evidence type="ECO:0000256" key="1">
    <source>
        <dbReference type="SAM" id="SignalP"/>
    </source>
</evidence>
<dbReference type="Gene3D" id="3.40.50.11550">
    <property type="match status" value="2"/>
</dbReference>
<dbReference type="Pfam" id="PF04187">
    <property type="entry name" value="Cofac_haem_bdg"/>
    <property type="match status" value="1"/>
</dbReference>
<evidence type="ECO:0000313" key="3">
    <source>
        <dbReference type="EMBL" id="KFE98122.1"/>
    </source>
</evidence>